<keyword evidence="1" id="KW-0732">Signal</keyword>
<evidence type="ECO:0000256" key="1">
    <source>
        <dbReference type="SAM" id="SignalP"/>
    </source>
</evidence>
<accession>A0A0A9H4C7</accession>
<dbReference type="EMBL" id="GBRH01165831">
    <property type="protein sequence ID" value="JAE32065.1"/>
    <property type="molecule type" value="Transcribed_RNA"/>
</dbReference>
<organism evidence="2">
    <name type="scientific">Arundo donax</name>
    <name type="common">Giant reed</name>
    <name type="synonym">Donax arundinaceus</name>
    <dbReference type="NCBI Taxonomy" id="35708"/>
    <lineage>
        <taxon>Eukaryota</taxon>
        <taxon>Viridiplantae</taxon>
        <taxon>Streptophyta</taxon>
        <taxon>Embryophyta</taxon>
        <taxon>Tracheophyta</taxon>
        <taxon>Spermatophyta</taxon>
        <taxon>Magnoliopsida</taxon>
        <taxon>Liliopsida</taxon>
        <taxon>Poales</taxon>
        <taxon>Poaceae</taxon>
        <taxon>PACMAD clade</taxon>
        <taxon>Arundinoideae</taxon>
        <taxon>Arundineae</taxon>
        <taxon>Arundo</taxon>
    </lineage>
</organism>
<feature type="signal peptide" evidence="1">
    <location>
        <begin position="1"/>
        <end position="19"/>
    </location>
</feature>
<evidence type="ECO:0000313" key="2">
    <source>
        <dbReference type="EMBL" id="JAE32065.1"/>
    </source>
</evidence>
<sequence length="93" mass="10915">MILICLVTNFMLVLPPVESFVMGQCYLDEYNKISCHLDLFMISRPHKITNNIFCKINLFYSVSFNCFKCSDDLKSTFFNAGRFYQILHLPMVK</sequence>
<feature type="chain" id="PRO_5002048058" description="Secreted protein" evidence="1">
    <location>
        <begin position="20"/>
        <end position="93"/>
    </location>
</feature>
<protein>
    <recommendedName>
        <fullName evidence="3">Secreted protein</fullName>
    </recommendedName>
</protein>
<evidence type="ECO:0008006" key="3">
    <source>
        <dbReference type="Google" id="ProtNLM"/>
    </source>
</evidence>
<reference evidence="2" key="2">
    <citation type="journal article" date="2015" name="Data Brief">
        <title>Shoot transcriptome of the giant reed, Arundo donax.</title>
        <authorList>
            <person name="Barrero R.A."/>
            <person name="Guerrero F.D."/>
            <person name="Moolhuijzen P."/>
            <person name="Goolsby J.A."/>
            <person name="Tidwell J."/>
            <person name="Bellgard S.E."/>
            <person name="Bellgard M.I."/>
        </authorList>
    </citation>
    <scope>NUCLEOTIDE SEQUENCE</scope>
    <source>
        <tissue evidence="2">Shoot tissue taken approximately 20 cm above the soil surface</tissue>
    </source>
</reference>
<proteinExistence type="predicted"/>
<dbReference type="AlphaFoldDB" id="A0A0A9H4C7"/>
<name>A0A0A9H4C7_ARUDO</name>
<reference evidence="2" key="1">
    <citation type="submission" date="2014-09" db="EMBL/GenBank/DDBJ databases">
        <authorList>
            <person name="Magalhaes I.L.F."/>
            <person name="Oliveira U."/>
            <person name="Santos F.R."/>
            <person name="Vidigal T.H.D.A."/>
            <person name="Brescovit A.D."/>
            <person name="Santos A.J."/>
        </authorList>
    </citation>
    <scope>NUCLEOTIDE SEQUENCE</scope>
    <source>
        <tissue evidence="2">Shoot tissue taken approximately 20 cm above the soil surface</tissue>
    </source>
</reference>